<keyword evidence="4" id="KW-1185">Reference proteome</keyword>
<gene>
    <name evidence="3" type="ORF">NCTC4824_03708</name>
</gene>
<feature type="transmembrane region" description="Helical" evidence="1">
    <location>
        <begin position="7"/>
        <end position="25"/>
    </location>
</feature>
<dbReference type="RefSeq" id="WP_231955852.1">
    <property type="nucleotide sequence ID" value="NZ_CBCSGM010000003.1"/>
</dbReference>
<keyword evidence="1" id="KW-0812">Transmembrane</keyword>
<reference evidence="3 4" key="1">
    <citation type="submission" date="2018-06" db="EMBL/GenBank/DDBJ databases">
        <authorList>
            <consortium name="Pathogen Informatics"/>
            <person name="Doyle S."/>
        </authorList>
    </citation>
    <scope>NUCLEOTIDE SEQUENCE [LARGE SCALE GENOMIC DNA]</scope>
    <source>
        <strain evidence="3 4">NCTC4824</strain>
    </source>
</reference>
<name>A0A2X4WVW9_LEDLE</name>
<dbReference type="STRING" id="1348624.GCA_001591545_03223"/>
<accession>A0A2X4WVW9</accession>
<feature type="transmembrane region" description="Helical" evidence="1">
    <location>
        <begin position="139"/>
        <end position="157"/>
    </location>
</feature>
<dbReference type="AlphaFoldDB" id="A0A2X4WVW9"/>
<keyword evidence="1" id="KW-1133">Transmembrane helix</keyword>
<proteinExistence type="predicted"/>
<dbReference type="KEGG" id="blen:NCTC4824_03708"/>
<evidence type="ECO:0000259" key="2">
    <source>
        <dbReference type="Pfam" id="PF04892"/>
    </source>
</evidence>
<sequence length="163" mass="18577">MKTIIKVFLLPVVAISIFIFSSQTYEQQSLVPMLYKILPGEPLIGLLSHIEIPYWGSIISVETKGYYYFLEFLIRKFAHLFLFGMFALTMFSLLMFIKRMKVPQAVFIALIGTGIYAAVDEYHQLITGGRTPLVADVLLDMTGAVIALVIYVPIYMIRKRINN</sequence>
<feature type="transmembrane region" description="Helical" evidence="1">
    <location>
        <begin position="77"/>
        <end position="97"/>
    </location>
</feature>
<evidence type="ECO:0000313" key="3">
    <source>
        <dbReference type="EMBL" id="SQI62622.1"/>
    </source>
</evidence>
<evidence type="ECO:0000256" key="1">
    <source>
        <dbReference type="SAM" id="Phobius"/>
    </source>
</evidence>
<protein>
    <submittedName>
        <fullName evidence="3">VanZ family protein</fullName>
    </submittedName>
</protein>
<dbReference type="Proteomes" id="UP000249134">
    <property type="component" value="Chromosome 1"/>
</dbReference>
<feature type="transmembrane region" description="Helical" evidence="1">
    <location>
        <begin position="102"/>
        <end position="119"/>
    </location>
</feature>
<dbReference type="PIRSF" id="PIRSF019083">
    <property type="entry name" value="UCP019083_VanZ"/>
    <property type="match status" value="1"/>
</dbReference>
<dbReference type="EMBL" id="LS483476">
    <property type="protein sequence ID" value="SQI62622.1"/>
    <property type="molecule type" value="Genomic_DNA"/>
</dbReference>
<dbReference type="InterPro" id="IPR016747">
    <property type="entry name" value="Phosphotransbutyrylase"/>
</dbReference>
<feature type="domain" description="VanZ-like" evidence="2">
    <location>
        <begin position="7"/>
        <end position="152"/>
    </location>
</feature>
<dbReference type="NCBIfam" id="NF037970">
    <property type="entry name" value="vanZ_1"/>
    <property type="match status" value="1"/>
</dbReference>
<dbReference type="Pfam" id="PF04892">
    <property type="entry name" value="VanZ"/>
    <property type="match status" value="1"/>
</dbReference>
<evidence type="ECO:0000313" key="4">
    <source>
        <dbReference type="Proteomes" id="UP000249134"/>
    </source>
</evidence>
<keyword evidence="1" id="KW-0472">Membrane</keyword>
<dbReference type="InterPro" id="IPR006976">
    <property type="entry name" value="VanZ-like"/>
</dbReference>
<organism evidence="3 4">
    <name type="scientific">Lederbergia lenta</name>
    <name type="common">Bacillus lentus</name>
    <dbReference type="NCBI Taxonomy" id="1467"/>
    <lineage>
        <taxon>Bacteria</taxon>
        <taxon>Bacillati</taxon>
        <taxon>Bacillota</taxon>
        <taxon>Bacilli</taxon>
        <taxon>Bacillales</taxon>
        <taxon>Bacillaceae</taxon>
        <taxon>Lederbergia</taxon>
    </lineage>
</organism>